<keyword evidence="2" id="KW-1185">Reference proteome</keyword>
<dbReference type="STRING" id="34097.SAMN02745150_00655"/>
<dbReference type="EMBL" id="FOKY01000002">
    <property type="protein sequence ID" value="SFB75809.1"/>
    <property type="molecule type" value="Genomic_DNA"/>
</dbReference>
<gene>
    <name evidence="1" type="ORF">SAMN02745150_00655</name>
</gene>
<dbReference type="AlphaFoldDB" id="A0A1I1DLF5"/>
<accession>A0A1I1DLF5</accession>
<dbReference type="Proteomes" id="UP000240042">
    <property type="component" value="Unassembled WGS sequence"/>
</dbReference>
<evidence type="ECO:0000313" key="1">
    <source>
        <dbReference type="EMBL" id="SFB75809.1"/>
    </source>
</evidence>
<reference evidence="2" key="1">
    <citation type="submission" date="2016-10" db="EMBL/GenBank/DDBJ databases">
        <authorList>
            <person name="Varghese N."/>
            <person name="Submissions S."/>
        </authorList>
    </citation>
    <scope>NUCLEOTIDE SEQUENCE [LARGE SCALE GENOMIC DNA]</scope>
    <source>
        <strain evidence="2">ATCC 43811</strain>
    </source>
</reference>
<dbReference type="RefSeq" id="WP_092318585.1">
    <property type="nucleotide sequence ID" value="NZ_FOKY01000002.1"/>
</dbReference>
<name>A0A1I1DLF5_BREAD</name>
<proteinExistence type="predicted"/>
<sequence length="131" mass="14956">MNKKIFTLSGTILLLLTLATCSYIPKNSAPENYNERFLNNIHGRYIQIRPFINQFIAVKSPKNKFFTVSGQGDILYCEQEFAVLEQILSSTEALYRITNGTSYYIKVNPSYSLSGKSFSDSDYQIIAVRNF</sequence>
<evidence type="ECO:0000313" key="2">
    <source>
        <dbReference type="Proteomes" id="UP000240042"/>
    </source>
</evidence>
<protein>
    <submittedName>
        <fullName evidence="1">Uncharacterized protein</fullName>
    </submittedName>
</protein>
<organism evidence="1 2">
    <name type="scientific">Brevinema andersonii</name>
    <dbReference type="NCBI Taxonomy" id="34097"/>
    <lineage>
        <taxon>Bacteria</taxon>
        <taxon>Pseudomonadati</taxon>
        <taxon>Spirochaetota</taxon>
        <taxon>Spirochaetia</taxon>
        <taxon>Brevinematales</taxon>
        <taxon>Brevinemataceae</taxon>
        <taxon>Brevinema</taxon>
    </lineage>
</organism>